<evidence type="ECO:0000313" key="4">
    <source>
        <dbReference type="EMBL" id="SER99798.1"/>
    </source>
</evidence>
<accession>A0A1H9TRZ4</accession>
<feature type="transmembrane region" description="Helical" evidence="1">
    <location>
        <begin position="180"/>
        <end position="202"/>
    </location>
</feature>
<keyword evidence="5" id="KW-1185">Reference proteome</keyword>
<dbReference type="STRING" id="1121357.SAMN05661109_01525"/>
<sequence length="460" mass="50569">MKPLALAAASAVLIVSSPAAAWAQSGPAVTVEDADGMLHPGDRQRLYDETANQGLPDVVDQVDYLLFGTNDENLNDTVEEFAREHRPDLIAPDDDHFADGHLIVSVGFGPRMNGVYCGEDVCEALDIRQGAHLDGSINAAKDYLRDGQIATAMLASVRHAGDMEAAARDHERQQEADRNVGIGLGVGAGILAVGIGGTVWYARRKKRQARIDEARGDYAYVMEHYADTAHRLDAIDVRAHSLTSPLANSKMRAEWTDVRDRFLELDATVQSFRGLQASSDDDTFHEHYEELNTAEETTLQVITAEENIETLYKVEHGDAGARLEILDDLKKDLVDAETSVKSDSLRQRVTEQITQVDELRRDLHSDDFLDRFAVLLSDVAIVLTAVDQQEFSDVDRETERVAPRLYESDYRVGTGVNNYVPFFMLSRWHDADVAAHQSAQASANTSFSSGFSGGGGSSSW</sequence>
<dbReference type="Pfam" id="PF17173">
    <property type="entry name" value="DUF5129"/>
    <property type="match status" value="1"/>
</dbReference>
<protein>
    <recommendedName>
        <fullName evidence="3">DUF5129 domain-containing protein</fullName>
    </recommendedName>
</protein>
<feature type="chain" id="PRO_5038619357" description="DUF5129 domain-containing protein" evidence="2">
    <location>
        <begin position="22"/>
        <end position="460"/>
    </location>
</feature>
<keyword evidence="1" id="KW-0472">Membrane</keyword>
<gene>
    <name evidence="4" type="ORF">SAMN05661109_01525</name>
</gene>
<evidence type="ECO:0000256" key="1">
    <source>
        <dbReference type="SAM" id="Phobius"/>
    </source>
</evidence>
<dbReference type="RefSeq" id="WP_092258546.1">
    <property type="nucleotide sequence ID" value="NZ_CP047199.1"/>
</dbReference>
<feature type="domain" description="DUF5129" evidence="3">
    <location>
        <begin position="68"/>
        <end position="242"/>
    </location>
</feature>
<dbReference type="AlphaFoldDB" id="A0A1H9TRZ4"/>
<dbReference type="EMBL" id="FOGQ01000006">
    <property type="protein sequence ID" value="SER99798.1"/>
    <property type="molecule type" value="Genomic_DNA"/>
</dbReference>
<evidence type="ECO:0000256" key="2">
    <source>
        <dbReference type="SAM" id="SignalP"/>
    </source>
</evidence>
<dbReference type="Proteomes" id="UP000198929">
    <property type="component" value="Unassembled WGS sequence"/>
</dbReference>
<keyword evidence="2" id="KW-0732">Signal</keyword>
<dbReference type="InterPro" id="IPR033435">
    <property type="entry name" value="DUF5129"/>
</dbReference>
<proteinExistence type="predicted"/>
<organism evidence="4 5">
    <name type="scientific">Corynebacterium cystitidis DSM 20524</name>
    <dbReference type="NCBI Taxonomy" id="1121357"/>
    <lineage>
        <taxon>Bacteria</taxon>
        <taxon>Bacillati</taxon>
        <taxon>Actinomycetota</taxon>
        <taxon>Actinomycetes</taxon>
        <taxon>Mycobacteriales</taxon>
        <taxon>Corynebacteriaceae</taxon>
        <taxon>Corynebacterium</taxon>
    </lineage>
</organism>
<evidence type="ECO:0000259" key="3">
    <source>
        <dbReference type="Pfam" id="PF17173"/>
    </source>
</evidence>
<name>A0A1H9TRZ4_9CORY</name>
<keyword evidence="1" id="KW-0812">Transmembrane</keyword>
<keyword evidence="1" id="KW-1133">Transmembrane helix</keyword>
<reference evidence="5" key="1">
    <citation type="submission" date="2016-10" db="EMBL/GenBank/DDBJ databases">
        <authorList>
            <person name="Varghese N."/>
            <person name="Submissions S."/>
        </authorList>
    </citation>
    <scope>NUCLEOTIDE SEQUENCE [LARGE SCALE GENOMIC DNA]</scope>
    <source>
        <strain evidence="5">DSM 20524</strain>
    </source>
</reference>
<evidence type="ECO:0000313" key="5">
    <source>
        <dbReference type="Proteomes" id="UP000198929"/>
    </source>
</evidence>
<feature type="signal peptide" evidence="2">
    <location>
        <begin position="1"/>
        <end position="21"/>
    </location>
</feature>